<dbReference type="AlphaFoldDB" id="A0A6G7CPA3"/>
<accession>A0A6G7CPA3</accession>
<name>A0A6G7CPA3_9VIBR</name>
<proteinExistence type="predicted"/>
<dbReference type="Proteomes" id="UP000503003">
    <property type="component" value="Chromosome 2"/>
</dbReference>
<gene>
    <name evidence="2" type="ORF">G5S32_18045</name>
</gene>
<dbReference type="EMBL" id="CP049332">
    <property type="protein sequence ID" value="QIH43883.1"/>
    <property type="molecule type" value="Genomic_DNA"/>
</dbReference>
<evidence type="ECO:0000256" key="1">
    <source>
        <dbReference type="SAM" id="MobiDB-lite"/>
    </source>
</evidence>
<reference evidence="2 3" key="1">
    <citation type="submission" date="2020-02" db="EMBL/GenBank/DDBJ databases">
        <title>A complete genome of a marine bacterium Vibrio sp. ZWAL4003 isolated from the mangrove sediment with the ability to degrade polysaccharides.</title>
        <authorList>
            <person name="Wu J."/>
            <person name="Qu W."/>
            <person name="Zeng R."/>
        </authorList>
    </citation>
    <scope>NUCLEOTIDE SEQUENCE [LARGE SCALE GENOMIC DNA]</scope>
    <source>
        <strain evidence="2 3">ZWAL4003</strain>
    </source>
</reference>
<dbReference type="KEGG" id="vzi:G5S32_18045"/>
<evidence type="ECO:0000313" key="3">
    <source>
        <dbReference type="Proteomes" id="UP000503003"/>
    </source>
</evidence>
<protein>
    <submittedName>
        <fullName evidence="2">Uncharacterized protein</fullName>
    </submittedName>
</protein>
<keyword evidence="3" id="KW-1185">Reference proteome</keyword>
<organism evidence="2 3">
    <name type="scientific">Vibrio ziniensis</name>
    <dbReference type="NCBI Taxonomy" id="2711221"/>
    <lineage>
        <taxon>Bacteria</taxon>
        <taxon>Pseudomonadati</taxon>
        <taxon>Pseudomonadota</taxon>
        <taxon>Gammaproteobacteria</taxon>
        <taxon>Vibrionales</taxon>
        <taxon>Vibrionaceae</taxon>
        <taxon>Vibrio</taxon>
    </lineage>
</organism>
<feature type="region of interest" description="Disordered" evidence="1">
    <location>
        <begin position="1"/>
        <end position="57"/>
    </location>
</feature>
<evidence type="ECO:0000313" key="2">
    <source>
        <dbReference type="EMBL" id="QIH43883.1"/>
    </source>
</evidence>
<dbReference type="RefSeq" id="WP_165313549.1">
    <property type="nucleotide sequence ID" value="NZ_CP049332.1"/>
</dbReference>
<sequence length="57" mass="6228">MTAKECEGTYLGQRGLPSDDAADRKTNVDGYSTIKMSSSTKSKESDVNFLPVPKKPF</sequence>